<dbReference type="InterPro" id="IPR012944">
    <property type="entry name" value="SusD_RagB_dom"/>
</dbReference>
<keyword evidence="3" id="KW-0732">Signal</keyword>
<protein>
    <submittedName>
        <fullName evidence="8">RagB/SusD family nutrient uptake outer membrane protein</fullName>
    </submittedName>
</protein>
<dbReference type="SUPFAM" id="SSF48452">
    <property type="entry name" value="TPR-like"/>
    <property type="match status" value="1"/>
</dbReference>
<feature type="domain" description="RagB/SusD" evidence="6">
    <location>
        <begin position="292"/>
        <end position="506"/>
    </location>
</feature>
<organism evidence="8 9">
    <name type="scientific">Deminuibacter soli</name>
    <dbReference type="NCBI Taxonomy" id="2291815"/>
    <lineage>
        <taxon>Bacteria</taxon>
        <taxon>Pseudomonadati</taxon>
        <taxon>Bacteroidota</taxon>
        <taxon>Chitinophagia</taxon>
        <taxon>Chitinophagales</taxon>
        <taxon>Chitinophagaceae</taxon>
        <taxon>Deminuibacter</taxon>
    </lineage>
</organism>
<dbReference type="AlphaFoldDB" id="A0A3E1NEH1"/>
<dbReference type="OrthoDB" id="5694214at2"/>
<dbReference type="EMBL" id="QTJU01000011">
    <property type="protein sequence ID" value="RFM26168.1"/>
    <property type="molecule type" value="Genomic_DNA"/>
</dbReference>
<gene>
    <name evidence="8" type="ORF">DXN05_21450</name>
</gene>
<keyword evidence="4" id="KW-0472">Membrane</keyword>
<dbReference type="Pfam" id="PF07980">
    <property type="entry name" value="SusD_RagB"/>
    <property type="match status" value="1"/>
</dbReference>
<dbReference type="InterPro" id="IPR011990">
    <property type="entry name" value="TPR-like_helical_dom_sf"/>
</dbReference>
<dbReference type="GO" id="GO:0009279">
    <property type="term" value="C:cell outer membrane"/>
    <property type="evidence" value="ECO:0007669"/>
    <property type="project" value="UniProtKB-SubCell"/>
</dbReference>
<reference evidence="8 9" key="1">
    <citation type="submission" date="2018-08" db="EMBL/GenBank/DDBJ databases">
        <title>Chitinophagaceae sp. K23C18032701, a novel bacterium isolated from forest soil.</title>
        <authorList>
            <person name="Wang C."/>
        </authorList>
    </citation>
    <scope>NUCLEOTIDE SEQUENCE [LARGE SCALE GENOMIC DNA]</scope>
    <source>
        <strain evidence="8 9">K23C18032701</strain>
    </source>
</reference>
<feature type="domain" description="SusD-like N-terminal" evidence="7">
    <location>
        <begin position="49"/>
        <end position="220"/>
    </location>
</feature>
<evidence type="ECO:0000256" key="4">
    <source>
        <dbReference type="ARBA" id="ARBA00023136"/>
    </source>
</evidence>
<evidence type="ECO:0000256" key="5">
    <source>
        <dbReference type="ARBA" id="ARBA00023237"/>
    </source>
</evidence>
<dbReference type="PROSITE" id="PS51257">
    <property type="entry name" value="PROKAR_LIPOPROTEIN"/>
    <property type="match status" value="1"/>
</dbReference>
<comment type="subcellular location">
    <subcellularLocation>
        <location evidence="1">Cell outer membrane</location>
    </subcellularLocation>
</comment>
<dbReference type="RefSeq" id="WP_116849346.1">
    <property type="nucleotide sequence ID" value="NZ_QTJU01000011.1"/>
</dbReference>
<sequence>MKKIFFYITLIAGIASCSKDTLDKVNPNVLTSDTYWKNETDVLQAMAATYYLLPAYNSGYWSTRGVEVTNARGDDFFIRNDVTDLYKISTFINTADNAIVTNIFNNQYQGIFKANQVLANIDRAALTDDKKKVYLAEAKFLRGLFFFNLVINFGDVPLRISIPSSSSDYNLAKSPEADVWAQIYKDFTEAAADLPVAWSGEWLGRATKGAALGYLGKAYLYSKDYANAATTLHQLTASPFAYALRKNYEDNFTDAFENNEESLFEVQIQDAGGPYFWAGNSSQLALGTFTAQEFAPSEVAGWFEAAPTDKLLHEFEKEKTQSGDYDPRMYATLVWDYPGATYYNKPFKSFALWSGFHSMFRKYQNWKKDNELTGSNGSSFVTSINERVLRYADVLLMLAEALTMDGKVGEAYPYLNQVRNRANLAPFPAGTDKDKMMAEIRHQRMIEFAREGTRFYDLKRWGLLQQELTNSDKVGREFFIPKKYDYFPVPQAEINTNHLAEQNPNW</sequence>
<dbReference type="Pfam" id="PF14322">
    <property type="entry name" value="SusD-like_3"/>
    <property type="match status" value="1"/>
</dbReference>
<dbReference type="CDD" id="cd08977">
    <property type="entry name" value="SusD"/>
    <property type="match status" value="1"/>
</dbReference>
<dbReference type="Proteomes" id="UP000261284">
    <property type="component" value="Unassembled WGS sequence"/>
</dbReference>
<keyword evidence="9" id="KW-1185">Reference proteome</keyword>
<comment type="similarity">
    <text evidence="2">Belongs to the SusD family.</text>
</comment>
<proteinExistence type="inferred from homology"/>
<comment type="caution">
    <text evidence="8">The sequence shown here is derived from an EMBL/GenBank/DDBJ whole genome shotgun (WGS) entry which is preliminary data.</text>
</comment>
<keyword evidence="5" id="KW-0998">Cell outer membrane</keyword>
<evidence type="ECO:0000256" key="2">
    <source>
        <dbReference type="ARBA" id="ARBA00006275"/>
    </source>
</evidence>
<evidence type="ECO:0000313" key="9">
    <source>
        <dbReference type="Proteomes" id="UP000261284"/>
    </source>
</evidence>
<accession>A0A3E1NEH1</accession>
<dbReference type="InterPro" id="IPR033985">
    <property type="entry name" value="SusD-like_N"/>
</dbReference>
<name>A0A3E1NEH1_9BACT</name>
<evidence type="ECO:0000256" key="3">
    <source>
        <dbReference type="ARBA" id="ARBA00022729"/>
    </source>
</evidence>
<evidence type="ECO:0000259" key="6">
    <source>
        <dbReference type="Pfam" id="PF07980"/>
    </source>
</evidence>
<dbReference type="Gene3D" id="1.25.40.390">
    <property type="match status" value="1"/>
</dbReference>
<evidence type="ECO:0000313" key="8">
    <source>
        <dbReference type="EMBL" id="RFM26168.1"/>
    </source>
</evidence>
<evidence type="ECO:0000256" key="1">
    <source>
        <dbReference type="ARBA" id="ARBA00004442"/>
    </source>
</evidence>
<evidence type="ECO:0000259" key="7">
    <source>
        <dbReference type="Pfam" id="PF14322"/>
    </source>
</evidence>